<dbReference type="InterPro" id="IPR051311">
    <property type="entry name" value="DedA_domain"/>
</dbReference>
<keyword evidence="1" id="KW-0812">Transmembrane</keyword>
<organism evidence="3">
    <name type="scientific">Magnetococcus massalia (strain MO-1)</name>
    <dbReference type="NCBI Taxonomy" id="451514"/>
    <lineage>
        <taxon>Bacteria</taxon>
        <taxon>Pseudomonadati</taxon>
        <taxon>Pseudomonadota</taxon>
        <taxon>Magnetococcia</taxon>
        <taxon>Magnetococcales</taxon>
        <taxon>Magnetococcaceae</taxon>
        <taxon>Magnetococcus</taxon>
    </lineage>
</organism>
<evidence type="ECO:0000256" key="1">
    <source>
        <dbReference type="SAM" id="Phobius"/>
    </source>
</evidence>
<dbReference type="EMBL" id="LO017727">
    <property type="protein sequence ID" value="CRH07343.1"/>
    <property type="molecule type" value="Genomic_DNA"/>
</dbReference>
<feature type="transmembrane region" description="Helical" evidence="1">
    <location>
        <begin position="92"/>
        <end position="111"/>
    </location>
</feature>
<dbReference type="PANTHER" id="PTHR42709">
    <property type="entry name" value="ALKALINE PHOSPHATASE LIKE PROTEIN"/>
    <property type="match status" value="1"/>
</dbReference>
<reference evidence="3" key="1">
    <citation type="submission" date="2015-04" db="EMBL/GenBank/DDBJ databases">
        <authorList>
            <person name="Syromyatnikov M.Y."/>
            <person name="Popov V.N."/>
        </authorList>
    </citation>
    <scope>NUCLEOTIDE SEQUENCE</scope>
    <source>
        <strain evidence="3">MO-1</strain>
    </source>
</reference>
<evidence type="ECO:0000313" key="3">
    <source>
        <dbReference type="EMBL" id="CRH07343.1"/>
    </source>
</evidence>
<feature type="transmembrane region" description="Helical" evidence="1">
    <location>
        <begin position="42"/>
        <end position="62"/>
    </location>
</feature>
<gene>
    <name evidence="3" type="ORF">MAGMO_3203</name>
</gene>
<dbReference type="PANTHER" id="PTHR42709:SF4">
    <property type="entry name" value="INNER MEMBRANE PROTEIN YQAA"/>
    <property type="match status" value="1"/>
</dbReference>
<keyword evidence="1" id="KW-1133">Transmembrane helix</keyword>
<proteinExistence type="predicted"/>
<evidence type="ECO:0000259" key="2">
    <source>
        <dbReference type="Pfam" id="PF09335"/>
    </source>
</evidence>
<feature type="transmembrane region" description="Helical" evidence="1">
    <location>
        <begin position="117"/>
        <end position="137"/>
    </location>
</feature>
<name>A0A1S7LLR0_MAGMO</name>
<accession>A0A1S7LLR0</accession>
<dbReference type="AlphaFoldDB" id="A0A1S7LLR0"/>
<dbReference type="Pfam" id="PF09335">
    <property type="entry name" value="VTT_dom"/>
    <property type="match status" value="1"/>
</dbReference>
<dbReference type="InterPro" id="IPR032816">
    <property type="entry name" value="VTT_dom"/>
</dbReference>
<sequence length="139" mass="15365">MELLILFALALLAATILPFSSEVMLGTLYLVGDYTPWELWGAATLGNVAGAIINWYLGGYLFHWRDRRWFPISPEAIAKAESHYQRWGAGSLLLAWVPIIGDPLTLIAGFFRLHLGLFTLLVTIGKGGRYAVVLYLLGA</sequence>
<feature type="domain" description="VTT" evidence="2">
    <location>
        <begin position="31"/>
        <end position="136"/>
    </location>
</feature>
<protein>
    <recommendedName>
        <fullName evidence="2">VTT domain-containing protein</fullName>
    </recommendedName>
</protein>
<keyword evidence="1" id="KW-0472">Membrane</keyword>